<dbReference type="OrthoDB" id="840771at2759"/>
<organism evidence="3 4">
    <name type="scientific">Caenorhabditis angaria</name>
    <dbReference type="NCBI Taxonomy" id="860376"/>
    <lineage>
        <taxon>Eukaryota</taxon>
        <taxon>Metazoa</taxon>
        <taxon>Ecdysozoa</taxon>
        <taxon>Nematoda</taxon>
        <taxon>Chromadorea</taxon>
        <taxon>Rhabditida</taxon>
        <taxon>Rhabditina</taxon>
        <taxon>Rhabditomorpha</taxon>
        <taxon>Rhabditoidea</taxon>
        <taxon>Rhabditidae</taxon>
        <taxon>Peloderinae</taxon>
        <taxon>Caenorhabditis</taxon>
    </lineage>
</organism>
<dbReference type="Gene3D" id="1.10.510.10">
    <property type="entry name" value="Transferase(Phosphotransferase) domain 1"/>
    <property type="match status" value="1"/>
</dbReference>
<dbReference type="InterPro" id="IPR011009">
    <property type="entry name" value="Kinase-like_dom_sf"/>
</dbReference>
<proteinExistence type="inferred from homology"/>
<comment type="similarity">
    <text evidence="1">Belongs to the protein kinase superfamily. STE Ser/Thr protein kinase family. STE20 subfamily.</text>
</comment>
<dbReference type="GO" id="GO:0005524">
    <property type="term" value="F:ATP binding"/>
    <property type="evidence" value="ECO:0007669"/>
    <property type="project" value="InterPro"/>
</dbReference>
<dbReference type="SUPFAM" id="SSF56112">
    <property type="entry name" value="Protein kinase-like (PK-like)"/>
    <property type="match status" value="1"/>
</dbReference>
<dbReference type="Proteomes" id="UP001152747">
    <property type="component" value="Unassembled WGS sequence"/>
</dbReference>
<dbReference type="InterPro" id="IPR000719">
    <property type="entry name" value="Prot_kinase_dom"/>
</dbReference>
<dbReference type="AlphaFoldDB" id="A0A9P1MZT2"/>
<dbReference type="PANTHER" id="PTHR48014">
    <property type="entry name" value="SERINE/THREONINE-PROTEIN KINASE FRAY2"/>
    <property type="match status" value="1"/>
</dbReference>
<dbReference type="EMBL" id="CANHGI010000003">
    <property type="protein sequence ID" value="CAI5445732.1"/>
    <property type="molecule type" value="Genomic_DNA"/>
</dbReference>
<sequence length="390" mass="44814">MEDDISLLDTTNASMDANLLTKASNDEIVVLNESGFDENITEKDGVPNICETGYDCIRYMGACSAGFVYLGKSRKGLRDFVAIKRFRVEEPEEYAMIAKEASNMRMLSHPNIQELESCFVYDHSIYMITPAMNLGSLKDLLSNWHMFGITEKAAVCIFGQVIDALFYIHKKRYVHRDIRPRHILIDSTGNVKLSGFRHMIELNYRLDCVFEFDTHLHNQIYYFAPELLAQNMHGYGTKSDIYMLGISLCESLNGLIPYVETEPLEMLHLKMRGRVPRPVDSTSLRDDQKIGIDISGRPKEHLERTFSPELHDFVGKTLIQDAEHRPSARELKESAWMNFKTYKLAKKADLIEELKLNAADFDLKRFEQEPIMPIPPVQTYQIAFDYSSIN</sequence>
<accession>A0A9P1MZT2</accession>
<protein>
    <recommendedName>
        <fullName evidence="2">Protein kinase domain-containing protein</fullName>
    </recommendedName>
</protein>
<gene>
    <name evidence="3" type="ORF">CAMP_LOCUS8369</name>
</gene>
<evidence type="ECO:0000256" key="1">
    <source>
        <dbReference type="ARBA" id="ARBA00008874"/>
    </source>
</evidence>
<dbReference type="Pfam" id="PF00069">
    <property type="entry name" value="Pkinase"/>
    <property type="match status" value="1"/>
</dbReference>
<dbReference type="GO" id="GO:1902554">
    <property type="term" value="C:serine/threonine protein kinase complex"/>
    <property type="evidence" value="ECO:0007669"/>
    <property type="project" value="TreeGrafter"/>
</dbReference>
<feature type="domain" description="Protein kinase" evidence="2">
    <location>
        <begin position="54"/>
        <end position="337"/>
    </location>
</feature>
<evidence type="ECO:0000313" key="3">
    <source>
        <dbReference type="EMBL" id="CAI5445732.1"/>
    </source>
</evidence>
<evidence type="ECO:0000259" key="2">
    <source>
        <dbReference type="PROSITE" id="PS50011"/>
    </source>
</evidence>
<dbReference type="PROSITE" id="PS50011">
    <property type="entry name" value="PROTEIN_KINASE_DOM"/>
    <property type="match status" value="1"/>
</dbReference>
<dbReference type="GO" id="GO:0006611">
    <property type="term" value="P:protein export from nucleus"/>
    <property type="evidence" value="ECO:0007669"/>
    <property type="project" value="TreeGrafter"/>
</dbReference>
<evidence type="ECO:0000313" key="4">
    <source>
        <dbReference type="Proteomes" id="UP001152747"/>
    </source>
</evidence>
<comment type="caution">
    <text evidence="3">The sequence shown here is derived from an EMBL/GenBank/DDBJ whole genome shotgun (WGS) entry which is preliminary data.</text>
</comment>
<dbReference type="InterPro" id="IPR047173">
    <property type="entry name" value="STRAD_A/B-like"/>
</dbReference>
<dbReference type="PANTHER" id="PTHR48014:SF21">
    <property type="entry name" value="SERINE_THREONINE-PROTEIN KINASE FRAY2"/>
    <property type="match status" value="1"/>
</dbReference>
<name>A0A9P1MZT2_9PELO</name>
<reference evidence="3" key="1">
    <citation type="submission" date="2022-11" db="EMBL/GenBank/DDBJ databases">
        <authorList>
            <person name="Kikuchi T."/>
        </authorList>
    </citation>
    <scope>NUCLEOTIDE SEQUENCE</scope>
    <source>
        <strain evidence="3">PS1010</strain>
    </source>
</reference>
<keyword evidence="4" id="KW-1185">Reference proteome</keyword>
<dbReference type="GO" id="GO:0043539">
    <property type="term" value="F:protein serine/threonine kinase activator activity"/>
    <property type="evidence" value="ECO:0007669"/>
    <property type="project" value="InterPro"/>
</dbReference>
<dbReference type="GO" id="GO:0004672">
    <property type="term" value="F:protein kinase activity"/>
    <property type="evidence" value="ECO:0007669"/>
    <property type="project" value="InterPro"/>
</dbReference>